<proteinExistence type="predicted"/>
<reference evidence="1" key="1">
    <citation type="submission" date="2014-11" db="EMBL/GenBank/DDBJ databases">
        <authorList>
            <person name="Amaro Gonzalez C."/>
        </authorList>
    </citation>
    <scope>NUCLEOTIDE SEQUENCE</scope>
</reference>
<name>A0A0E9X4W0_ANGAN</name>
<protein>
    <submittedName>
        <fullName evidence="1">Uncharacterized protein</fullName>
    </submittedName>
</protein>
<organism evidence="1">
    <name type="scientific">Anguilla anguilla</name>
    <name type="common">European freshwater eel</name>
    <name type="synonym">Muraena anguilla</name>
    <dbReference type="NCBI Taxonomy" id="7936"/>
    <lineage>
        <taxon>Eukaryota</taxon>
        <taxon>Metazoa</taxon>
        <taxon>Chordata</taxon>
        <taxon>Craniata</taxon>
        <taxon>Vertebrata</taxon>
        <taxon>Euteleostomi</taxon>
        <taxon>Actinopterygii</taxon>
        <taxon>Neopterygii</taxon>
        <taxon>Teleostei</taxon>
        <taxon>Anguilliformes</taxon>
        <taxon>Anguillidae</taxon>
        <taxon>Anguilla</taxon>
    </lineage>
</organism>
<dbReference type="EMBL" id="GBXM01010840">
    <property type="protein sequence ID" value="JAH97737.1"/>
    <property type="molecule type" value="Transcribed_RNA"/>
</dbReference>
<accession>A0A0E9X4W0</accession>
<evidence type="ECO:0000313" key="1">
    <source>
        <dbReference type="EMBL" id="JAH97737.1"/>
    </source>
</evidence>
<dbReference type="AlphaFoldDB" id="A0A0E9X4W0"/>
<reference evidence="1" key="2">
    <citation type="journal article" date="2015" name="Fish Shellfish Immunol.">
        <title>Early steps in the European eel (Anguilla anguilla)-Vibrio vulnificus interaction in the gills: Role of the RtxA13 toxin.</title>
        <authorList>
            <person name="Callol A."/>
            <person name="Pajuelo D."/>
            <person name="Ebbesson L."/>
            <person name="Teles M."/>
            <person name="MacKenzie S."/>
            <person name="Amaro C."/>
        </authorList>
    </citation>
    <scope>NUCLEOTIDE SEQUENCE</scope>
</reference>
<sequence>MEPMSGSCPNSCIFDGICRLEELSVGGTPLPSLFNDPYTSLVHRPKLMTHLESRTRF</sequence>